<organism evidence="2 3">
    <name type="scientific">Nannochloropsis gaditana</name>
    <dbReference type="NCBI Taxonomy" id="72520"/>
    <lineage>
        <taxon>Eukaryota</taxon>
        <taxon>Sar</taxon>
        <taxon>Stramenopiles</taxon>
        <taxon>Ochrophyta</taxon>
        <taxon>Eustigmatophyceae</taxon>
        <taxon>Eustigmatales</taxon>
        <taxon>Monodopsidaceae</taxon>
        <taxon>Nannochloropsis</taxon>
    </lineage>
</organism>
<dbReference type="AlphaFoldDB" id="W7U6A4"/>
<feature type="region of interest" description="Disordered" evidence="1">
    <location>
        <begin position="37"/>
        <end position="76"/>
    </location>
</feature>
<reference evidence="2 3" key="1">
    <citation type="journal article" date="2014" name="Mol. Plant">
        <title>Chromosome Scale Genome Assembly and Transcriptome Profiling of Nannochloropsis gaditana in Nitrogen Depletion.</title>
        <authorList>
            <person name="Corteggiani Carpinelli E."/>
            <person name="Telatin A."/>
            <person name="Vitulo N."/>
            <person name="Forcato C."/>
            <person name="D'Angelo M."/>
            <person name="Schiavon R."/>
            <person name="Vezzi A."/>
            <person name="Giacometti G.M."/>
            <person name="Morosinotto T."/>
            <person name="Valle G."/>
        </authorList>
    </citation>
    <scope>NUCLEOTIDE SEQUENCE [LARGE SCALE GENOMIC DNA]</scope>
    <source>
        <strain evidence="2 3">B-31</strain>
    </source>
</reference>
<comment type="caution">
    <text evidence="2">The sequence shown here is derived from an EMBL/GenBank/DDBJ whole genome shotgun (WGS) entry which is preliminary data.</text>
</comment>
<gene>
    <name evidence="2" type="ORF">Naga_100264g8</name>
</gene>
<proteinExistence type="predicted"/>
<keyword evidence="3" id="KW-1185">Reference proteome</keyword>
<dbReference type="EMBL" id="AZIL01000319">
    <property type="protein sequence ID" value="EWM28386.1"/>
    <property type="molecule type" value="Genomic_DNA"/>
</dbReference>
<name>W7U6A4_9STRA</name>
<evidence type="ECO:0000313" key="3">
    <source>
        <dbReference type="Proteomes" id="UP000019335"/>
    </source>
</evidence>
<evidence type="ECO:0000256" key="1">
    <source>
        <dbReference type="SAM" id="MobiDB-lite"/>
    </source>
</evidence>
<evidence type="ECO:0000313" key="2">
    <source>
        <dbReference type="EMBL" id="EWM28386.1"/>
    </source>
</evidence>
<protein>
    <submittedName>
        <fullName evidence="2">Uncharacterized protein</fullName>
    </submittedName>
</protein>
<feature type="compositionally biased region" description="Basic and acidic residues" evidence="1">
    <location>
        <begin position="46"/>
        <end position="76"/>
    </location>
</feature>
<accession>W7U6A4</accession>
<dbReference type="Proteomes" id="UP000019335">
    <property type="component" value="Chromosome 5"/>
</dbReference>
<sequence>MNLSEEMEGCSETRIELGEYKDGFENRQDHRVWEERALELPSTPSTREEDVGGGKHAAAEVEMEDAKGGREREDAVSARSIRSQRWQRHAVTTLEWTIEALKTSSSSSSYLSSSFAPSASSASIWQYTRRAIKYPFQCLAAKENERFGLKTEAKGIDLEGGGIRKDRSKRRLGTRTTLLQGIAGKTQSGEFTAVMGPSGKN</sequence>
<dbReference type="OrthoDB" id="10344245at2759"/>